<organism evidence="8 9">
    <name type="scientific">Clavibacter tessellarius</name>
    <dbReference type="NCBI Taxonomy" id="31965"/>
    <lineage>
        <taxon>Bacteria</taxon>
        <taxon>Bacillati</taxon>
        <taxon>Actinomycetota</taxon>
        <taxon>Actinomycetes</taxon>
        <taxon>Micrococcales</taxon>
        <taxon>Microbacteriaceae</taxon>
        <taxon>Clavibacter</taxon>
    </lineage>
</organism>
<evidence type="ECO:0000256" key="3">
    <source>
        <dbReference type="ARBA" id="ARBA00023125"/>
    </source>
</evidence>
<dbReference type="GO" id="GO:0003677">
    <property type="term" value="F:DNA binding"/>
    <property type="evidence" value="ECO:0007669"/>
    <property type="project" value="UniProtKB-UniRule"/>
</dbReference>
<dbReference type="Gene3D" id="1.10.357.10">
    <property type="entry name" value="Tetracycline Repressor, domain 2"/>
    <property type="match status" value="1"/>
</dbReference>
<protein>
    <submittedName>
        <fullName evidence="8">TetR family transcriptional regulator</fullName>
    </submittedName>
</protein>
<comment type="caution">
    <text evidence="8">The sequence shown here is derived from an EMBL/GenBank/DDBJ whole genome shotgun (WGS) entry which is preliminary data.</text>
</comment>
<dbReference type="PANTHER" id="PTHR47506">
    <property type="entry name" value="TRANSCRIPTIONAL REGULATORY PROTEIN"/>
    <property type="match status" value="1"/>
</dbReference>
<evidence type="ECO:0000256" key="6">
    <source>
        <dbReference type="SAM" id="MobiDB-lite"/>
    </source>
</evidence>
<feature type="DNA-binding region" description="H-T-H motif" evidence="5">
    <location>
        <begin position="31"/>
        <end position="50"/>
    </location>
</feature>
<dbReference type="Pfam" id="PF13977">
    <property type="entry name" value="TetR_C_6"/>
    <property type="match status" value="1"/>
</dbReference>
<reference evidence="8" key="1">
    <citation type="submission" date="2017-08" db="EMBL/GenBank/DDBJ databases">
        <title>Genomes of multiple Clavibacter strains from different subspecies.</title>
        <authorList>
            <person name="Yuan X.-K."/>
            <person name="Li X.-S."/>
            <person name="Nie J."/>
            <person name="De Boer S.H."/>
        </authorList>
    </citation>
    <scope>NUCLEOTIDE SEQUENCE [LARGE SCALE GENOMIC DNA]</scope>
    <source>
        <strain evidence="8">ATCC 33566</strain>
    </source>
</reference>
<evidence type="ECO:0000313" key="9">
    <source>
        <dbReference type="Proteomes" id="UP000215316"/>
    </source>
</evidence>
<feature type="region of interest" description="Disordered" evidence="6">
    <location>
        <begin position="197"/>
        <end position="229"/>
    </location>
</feature>
<dbReference type="RefSeq" id="WP_094130945.1">
    <property type="nucleotide sequence ID" value="NZ_CP040788.1"/>
</dbReference>
<keyword evidence="2" id="KW-0805">Transcription regulation</keyword>
<dbReference type="InterPro" id="IPR009057">
    <property type="entry name" value="Homeodomain-like_sf"/>
</dbReference>
<gene>
    <name evidence="8" type="ORF">B5P24_14760</name>
</gene>
<dbReference type="PROSITE" id="PS50977">
    <property type="entry name" value="HTH_TETR_2"/>
    <property type="match status" value="1"/>
</dbReference>
<keyword evidence="1" id="KW-0678">Repressor</keyword>
<name>A0A225CEG9_9MICO</name>
<sequence length="229" mass="25263">MPRLIDRARREDELAEAVWRVIRRDGASGVSVRTVAAEAGLSTGSLRHSFPTRIELMAHATALVGRRVAARTARRRSEPDARRRTVQVLAERLPLDDERRAEAEVTAALHADAASHPRLREVRRAAHAAARETCLTQLAQLRAAGLLRPDAHPDDEADHLQALVAGLALQLLVHEPDPAQHARALRLLERHVDALVARPRGERGDRGDRGERPSGRDDVPAGRTPRREA</sequence>
<dbReference type="AlphaFoldDB" id="A0A225CEG9"/>
<dbReference type="Proteomes" id="UP000215316">
    <property type="component" value="Unassembled WGS sequence"/>
</dbReference>
<evidence type="ECO:0000313" key="8">
    <source>
        <dbReference type="EMBL" id="OQJ64170.1"/>
    </source>
</evidence>
<dbReference type="SUPFAM" id="SSF48498">
    <property type="entry name" value="Tetracyclin repressor-like, C-terminal domain"/>
    <property type="match status" value="1"/>
</dbReference>
<evidence type="ECO:0000256" key="1">
    <source>
        <dbReference type="ARBA" id="ARBA00022491"/>
    </source>
</evidence>
<evidence type="ECO:0000256" key="4">
    <source>
        <dbReference type="ARBA" id="ARBA00023163"/>
    </source>
</evidence>
<dbReference type="InterPro" id="IPR001647">
    <property type="entry name" value="HTH_TetR"/>
</dbReference>
<keyword evidence="3 5" id="KW-0238">DNA-binding</keyword>
<keyword evidence="9" id="KW-1185">Reference proteome</keyword>
<evidence type="ECO:0000256" key="2">
    <source>
        <dbReference type="ARBA" id="ARBA00023015"/>
    </source>
</evidence>
<feature type="domain" description="HTH tetR-type" evidence="7">
    <location>
        <begin position="8"/>
        <end position="68"/>
    </location>
</feature>
<dbReference type="EMBL" id="MZMQ01000001">
    <property type="protein sequence ID" value="OQJ64170.1"/>
    <property type="molecule type" value="Genomic_DNA"/>
</dbReference>
<dbReference type="PANTHER" id="PTHR47506:SF6">
    <property type="entry name" value="HTH-TYPE TRANSCRIPTIONAL REPRESSOR NEMR"/>
    <property type="match status" value="1"/>
</dbReference>
<dbReference type="SUPFAM" id="SSF46689">
    <property type="entry name" value="Homeodomain-like"/>
    <property type="match status" value="1"/>
</dbReference>
<evidence type="ECO:0000256" key="5">
    <source>
        <dbReference type="PROSITE-ProRule" id="PRU00335"/>
    </source>
</evidence>
<proteinExistence type="predicted"/>
<dbReference type="Pfam" id="PF00440">
    <property type="entry name" value="TetR_N"/>
    <property type="match status" value="1"/>
</dbReference>
<dbReference type="InterPro" id="IPR039538">
    <property type="entry name" value="BetI_C"/>
</dbReference>
<accession>A0A225CEG9</accession>
<dbReference type="OrthoDB" id="9816296at2"/>
<evidence type="ECO:0000259" key="7">
    <source>
        <dbReference type="PROSITE" id="PS50977"/>
    </source>
</evidence>
<keyword evidence="4" id="KW-0804">Transcription</keyword>
<dbReference type="InterPro" id="IPR036271">
    <property type="entry name" value="Tet_transcr_reg_TetR-rel_C_sf"/>
</dbReference>